<proteinExistence type="predicted"/>
<reference evidence="2" key="1">
    <citation type="journal article" date="2014" name="Genome Biol. Evol.">
        <title>Pangenome evidence for extensive interdomain horizontal transfer affecting lineage core and shell genes in uncultured planktonic thaumarchaeota and euryarchaeota.</title>
        <authorList>
            <person name="Deschamps P."/>
            <person name="Zivanovic Y."/>
            <person name="Moreira D."/>
            <person name="Rodriguez-Valera F."/>
            <person name="Lopez-Garcia P."/>
        </authorList>
    </citation>
    <scope>NUCLEOTIDE SEQUENCE</scope>
</reference>
<organism evidence="2">
    <name type="scientific">uncultured marine group II/III euryarchaeote AD1000_88_G11</name>
    <dbReference type="NCBI Taxonomy" id="1457822"/>
    <lineage>
        <taxon>Archaea</taxon>
        <taxon>Methanobacteriati</taxon>
        <taxon>Methanobacteriota</taxon>
        <taxon>environmental samples</taxon>
    </lineage>
</organism>
<dbReference type="AlphaFoldDB" id="A0A075G0L4"/>
<sequence>MSTWEPAPEPEFEPALEPAPEPESEISQHNKMIMHLESHELWEIDPLHYEYPFKYYNDEIHLAKCYPFEPEPSVMNEIIPDLEPEGTYTRYELLPFKHNIDGIMITDASFSLHLFWNFNNTEGIRISRTMGRPREGLGEQLPHEPIEYTYENILEDPGTTNNWLKTKGKDKNPMITGLDWDTEYFFYFFKIKKNIDNSENTVSNLDILYVFKENMEDRRARDKCTIIPLNTLENSLEPNKTTVPLTQRFSRIVKGGNIMKVCQNWRPPTWDKIKNDYTFEE</sequence>
<feature type="compositionally biased region" description="Acidic residues" evidence="1">
    <location>
        <begin position="8"/>
        <end position="24"/>
    </location>
</feature>
<evidence type="ECO:0000256" key="1">
    <source>
        <dbReference type="SAM" id="MobiDB-lite"/>
    </source>
</evidence>
<evidence type="ECO:0000313" key="2">
    <source>
        <dbReference type="EMBL" id="AIE96969.1"/>
    </source>
</evidence>
<name>A0A075G0L4_9EURY</name>
<dbReference type="EMBL" id="KF900494">
    <property type="protein sequence ID" value="AIE96969.1"/>
    <property type="molecule type" value="Genomic_DNA"/>
</dbReference>
<protein>
    <submittedName>
        <fullName evidence="2">Uncharacterized protein</fullName>
    </submittedName>
</protein>
<feature type="region of interest" description="Disordered" evidence="1">
    <location>
        <begin position="1"/>
        <end position="26"/>
    </location>
</feature>
<accession>A0A075G0L4</accession>